<proteinExistence type="predicted"/>
<evidence type="ECO:0000313" key="2">
    <source>
        <dbReference type="Proteomes" id="UP001482620"/>
    </source>
</evidence>
<gene>
    <name evidence="1" type="ORF">ILYODFUR_021256</name>
</gene>
<dbReference type="Proteomes" id="UP001482620">
    <property type="component" value="Unassembled WGS sequence"/>
</dbReference>
<accession>A0ABV0UXT8</accession>
<name>A0ABV0UXT8_9TELE</name>
<sequence>MGEWVLSMNGCFLNLQKNVLRSSANQGTSQCGGWGPIVIDLVQAPLNCNWFISCFLASCCSFSGLPCSAPLSWSNTAFSDVKCTMVSCCCMCERSCTHMSSQKLM</sequence>
<comment type="caution">
    <text evidence="1">The sequence shown here is derived from an EMBL/GenBank/DDBJ whole genome shotgun (WGS) entry which is preliminary data.</text>
</comment>
<evidence type="ECO:0000313" key="1">
    <source>
        <dbReference type="EMBL" id="MEQ2248662.1"/>
    </source>
</evidence>
<protein>
    <submittedName>
        <fullName evidence="1">Uncharacterized protein</fullName>
    </submittedName>
</protein>
<reference evidence="1 2" key="1">
    <citation type="submission" date="2021-06" db="EMBL/GenBank/DDBJ databases">
        <authorList>
            <person name="Palmer J.M."/>
        </authorList>
    </citation>
    <scope>NUCLEOTIDE SEQUENCE [LARGE SCALE GENOMIC DNA]</scope>
    <source>
        <strain evidence="2">if_2019</strain>
        <tissue evidence="1">Muscle</tissue>
    </source>
</reference>
<organism evidence="1 2">
    <name type="scientific">Ilyodon furcidens</name>
    <name type="common">goldbreast splitfin</name>
    <dbReference type="NCBI Taxonomy" id="33524"/>
    <lineage>
        <taxon>Eukaryota</taxon>
        <taxon>Metazoa</taxon>
        <taxon>Chordata</taxon>
        <taxon>Craniata</taxon>
        <taxon>Vertebrata</taxon>
        <taxon>Euteleostomi</taxon>
        <taxon>Actinopterygii</taxon>
        <taxon>Neopterygii</taxon>
        <taxon>Teleostei</taxon>
        <taxon>Neoteleostei</taxon>
        <taxon>Acanthomorphata</taxon>
        <taxon>Ovalentaria</taxon>
        <taxon>Atherinomorphae</taxon>
        <taxon>Cyprinodontiformes</taxon>
        <taxon>Goodeidae</taxon>
        <taxon>Ilyodon</taxon>
    </lineage>
</organism>
<keyword evidence="2" id="KW-1185">Reference proteome</keyword>
<dbReference type="EMBL" id="JAHRIQ010083349">
    <property type="protein sequence ID" value="MEQ2248662.1"/>
    <property type="molecule type" value="Genomic_DNA"/>
</dbReference>